<dbReference type="RefSeq" id="WP_164710594.1">
    <property type="nucleotide sequence ID" value="NZ_CP031165.1"/>
</dbReference>
<name>A0A346Y014_9ACTN</name>
<evidence type="ECO:0000313" key="5">
    <source>
        <dbReference type="Proteomes" id="UP000264006"/>
    </source>
</evidence>
<sequence>MSSILAKPLVLPSGLTLPNRIVKAPMTENLADSRNQPTVRHERVYRRWAEGGAGMLITGNLMVDRRYLERSRNIVADAHLDVPALRRVVEATGEVPIVAQLGHPGRQCTRYITSEPVAPSEVEAVALLGSFARPRALTAAEVSDVVTAFAAAAVRCRDAGMDGVQVHAAHGYLLAQFLSPHTNRRTDEWGGDLAGRAKLLIEIVRACHEATGDGFSVGVKLNSSDFRHGGFSEDDAAEVVGMLAAEDVDLLEISGGTYESPEMFGLADMSGVQESRVEQVEEGSSAFKEAYFAGFARRARTVAGDMPLLLTGGLRTREAMEALVESGAVDAVGLARPLAFDPDLPTALLDGTSDGVDLPDYTPPPLITAAGESEWYEAQIGLMGDGKDVDPSLNHVVAAGRYVAGEIARGLSEGPRRRRMARTG</sequence>
<dbReference type="GO" id="GO:0016491">
    <property type="term" value="F:oxidoreductase activity"/>
    <property type="evidence" value="ECO:0007669"/>
    <property type="project" value="UniProtKB-KW"/>
</dbReference>
<keyword evidence="2" id="KW-0560">Oxidoreductase</keyword>
<organism evidence="4 5">
    <name type="scientific">Euzebya pacifica</name>
    <dbReference type="NCBI Taxonomy" id="1608957"/>
    <lineage>
        <taxon>Bacteria</taxon>
        <taxon>Bacillati</taxon>
        <taxon>Actinomycetota</taxon>
        <taxon>Nitriliruptoria</taxon>
        <taxon>Euzebyales</taxon>
    </lineage>
</organism>
<evidence type="ECO:0000256" key="2">
    <source>
        <dbReference type="ARBA" id="ARBA00023002"/>
    </source>
</evidence>
<keyword evidence="5" id="KW-1185">Reference proteome</keyword>
<dbReference type="Gene3D" id="3.20.20.70">
    <property type="entry name" value="Aldolase class I"/>
    <property type="match status" value="1"/>
</dbReference>
<feature type="domain" description="NADH:flavin oxidoreductase/NADH oxidase N-terminal" evidence="3">
    <location>
        <begin position="7"/>
        <end position="348"/>
    </location>
</feature>
<dbReference type="AlphaFoldDB" id="A0A346Y014"/>
<dbReference type="PANTHER" id="PTHR43656:SF2">
    <property type="entry name" value="BINDING OXIDOREDUCTASE, PUTATIVE (AFU_ORTHOLOGUE AFUA_2G08260)-RELATED"/>
    <property type="match status" value="1"/>
</dbReference>
<protein>
    <submittedName>
        <fullName evidence="4">2,4-dienoyl-CoA reductase [NADPH]</fullName>
    </submittedName>
</protein>
<dbReference type="GO" id="GO:0010181">
    <property type="term" value="F:FMN binding"/>
    <property type="evidence" value="ECO:0007669"/>
    <property type="project" value="InterPro"/>
</dbReference>
<evidence type="ECO:0000313" key="4">
    <source>
        <dbReference type="EMBL" id="AXV07811.1"/>
    </source>
</evidence>
<dbReference type="PANTHER" id="PTHR43656">
    <property type="entry name" value="BINDING OXIDOREDUCTASE, PUTATIVE (AFU_ORTHOLOGUE AFUA_2G08260)-RELATED"/>
    <property type="match status" value="1"/>
</dbReference>
<dbReference type="InterPro" id="IPR013785">
    <property type="entry name" value="Aldolase_TIM"/>
</dbReference>
<dbReference type="InterPro" id="IPR051799">
    <property type="entry name" value="NADH_flavin_oxidoreductase"/>
</dbReference>
<keyword evidence="1" id="KW-0285">Flavoprotein</keyword>
<proteinExistence type="predicted"/>
<dbReference type="InterPro" id="IPR001155">
    <property type="entry name" value="OxRdtase_FMN_N"/>
</dbReference>
<dbReference type="SUPFAM" id="SSF51395">
    <property type="entry name" value="FMN-linked oxidoreductases"/>
    <property type="match status" value="1"/>
</dbReference>
<dbReference type="KEGG" id="euz:DVS28_a3135"/>
<dbReference type="EMBL" id="CP031165">
    <property type="protein sequence ID" value="AXV07811.1"/>
    <property type="molecule type" value="Genomic_DNA"/>
</dbReference>
<evidence type="ECO:0000256" key="1">
    <source>
        <dbReference type="ARBA" id="ARBA00022630"/>
    </source>
</evidence>
<evidence type="ECO:0000259" key="3">
    <source>
        <dbReference type="Pfam" id="PF00724"/>
    </source>
</evidence>
<dbReference type="Proteomes" id="UP000264006">
    <property type="component" value="Chromosome"/>
</dbReference>
<accession>A0A346Y014</accession>
<reference evidence="4 5" key="1">
    <citation type="submission" date="2018-09" db="EMBL/GenBank/DDBJ databases">
        <title>Complete genome sequence of Euzebya sp. DY32-46 isolated from seawater of Pacific Ocean.</title>
        <authorList>
            <person name="Xu L."/>
            <person name="Wu Y.-H."/>
            <person name="Xu X.-W."/>
        </authorList>
    </citation>
    <scope>NUCLEOTIDE SEQUENCE [LARGE SCALE GENOMIC DNA]</scope>
    <source>
        <strain evidence="4 5">DY32-46</strain>
    </source>
</reference>
<gene>
    <name evidence="4" type="ORF">DVS28_a3135</name>
</gene>
<dbReference type="Pfam" id="PF00724">
    <property type="entry name" value="Oxidored_FMN"/>
    <property type="match status" value="1"/>
</dbReference>